<name>A0A915YNB9_9GLOM</name>
<dbReference type="EMBL" id="CAGKOT010000001">
    <property type="protein sequence ID" value="CAB5294645.1"/>
    <property type="molecule type" value="Genomic_DNA"/>
</dbReference>
<keyword evidence="4" id="KW-0732">Signal</keyword>
<comment type="caution">
    <text evidence="5">The sequence shown here is derived from an EMBL/GenBank/DDBJ whole genome shotgun (WGS) entry which is preliminary data.</text>
</comment>
<evidence type="ECO:0008006" key="7">
    <source>
        <dbReference type="Google" id="ProtNLM"/>
    </source>
</evidence>
<evidence type="ECO:0000313" key="5">
    <source>
        <dbReference type="EMBL" id="CAB5294645.1"/>
    </source>
</evidence>
<dbReference type="Proteomes" id="UP000684084">
    <property type="component" value="Unassembled WGS sequence"/>
</dbReference>
<organism evidence="5 6">
    <name type="scientific">Rhizophagus irregularis</name>
    <dbReference type="NCBI Taxonomy" id="588596"/>
    <lineage>
        <taxon>Eukaryota</taxon>
        <taxon>Fungi</taxon>
        <taxon>Fungi incertae sedis</taxon>
        <taxon>Mucoromycota</taxon>
        <taxon>Glomeromycotina</taxon>
        <taxon>Glomeromycetes</taxon>
        <taxon>Glomerales</taxon>
        <taxon>Glomeraceae</taxon>
        <taxon>Rhizophagus</taxon>
    </lineage>
</organism>
<evidence type="ECO:0000256" key="3">
    <source>
        <dbReference type="SAM" id="Phobius"/>
    </source>
</evidence>
<feature type="transmembrane region" description="Helical" evidence="3">
    <location>
        <begin position="395"/>
        <end position="418"/>
    </location>
</feature>
<sequence length="454" mass="50880">MFNFRLLLLLQILTIVKSELSIPTLPKVRLLHSSILVDKKLYIFGGFRDNSFSDTIESTYNLYPDDRFFYLDVSKPFDTSKLPWTAIKDNKNLPLNNFSSVLSGGVAASYGGNNNDTIYFINNELDKTLPPVLTFNTSDYSWNSLSQQNITGDIPIGRNQMKPITDRNGKIYLLAGFNFTTLQNAKRNGGMFIFDTINSSCVLNYHDIYTRMLRVEYSATLLLNDIIVYMGGKGSDGTNFTDGFSTVYLYYTNNSTWASKPTTGSIPKGDNGISSVLGLDGFRIIVFCGVDIDNKMLYVLDTTNYNWSEPNVSGKGPIMKRFDHTGNVIGKYMVIAFGSGPGLDFNYREEGESDVLLLDIGDPSNYTWTTYFDSDAAIPLPRQQQQYNNKNNTRIIIGVVFGVLGMICITSLSIFFFIKRRKKSLNETTFPIPDNGENVKSDLEISSRASGSSY</sequence>
<evidence type="ECO:0000256" key="4">
    <source>
        <dbReference type="SAM" id="SignalP"/>
    </source>
</evidence>
<evidence type="ECO:0000313" key="6">
    <source>
        <dbReference type="Proteomes" id="UP000684084"/>
    </source>
</evidence>
<dbReference type="OrthoDB" id="2321072at2759"/>
<dbReference type="VEuPathDB" id="FungiDB:RhiirFUN_001044"/>
<accession>A0A915YNB9</accession>
<dbReference type="Pfam" id="PF24681">
    <property type="entry name" value="Kelch_KLHDC2_KLHL20_DRC7"/>
    <property type="match status" value="1"/>
</dbReference>
<feature type="chain" id="PRO_5037838765" description="Galactose oxidase" evidence="4">
    <location>
        <begin position="19"/>
        <end position="454"/>
    </location>
</feature>
<keyword evidence="3" id="KW-1133">Transmembrane helix</keyword>
<dbReference type="AlphaFoldDB" id="A0A915YNB9"/>
<dbReference type="PANTHER" id="PTHR46093">
    <property type="entry name" value="ACYL-COA-BINDING DOMAIN-CONTAINING PROTEIN 5"/>
    <property type="match status" value="1"/>
</dbReference>
<evidence type="ECO:0000256" key="2">
    <source>
        <dbReference type="ARBA" id="ARBA00022737"/>
    </source>
</evidence>
<gene>
    <name evidence="5" type="ORF">CHRIB12_LOCUS360</name>
</gene>
<proteinExistence type="predicted"/>
<feature type="signal peptide" evidence="4">
    <location>
        <begin position="1"/>
        <end position="18"/>
    </location>
</feature>
<keyword evidence="3" id="KW-0812">Transmembrane</keyword>
<keyword evidence="1" id="KW-0880">Kelch repeat</keyword>
<reference evidence="5" key="1">
    <citation type="submission" date="2020-05" db="EMBL/GenBank/DDBJ databases">
        <authorList>
            <person name="Rincon C."/>
            <person name="Sanders R I."/>
            <person name="Robbins C."/>
            <person name="Chaturvedi A."/>
        </authorList>
    </citation>
    <scope>NUCLEOTIDE SEQUENCE</scope>
    <source>
        <strain evidence="5">CHB12</strain>
    </source>
</reference>
<evidence type="ECO:0000256" key="1">
    <source>
        <dbReference type="ARBA" id="ARBA00022441"/>
    </source>
</evidence>
<protein>
    <recommendedName>
        <fullName evidence="7">Galactose oxidase</fullName>
    </recommendedName>
</protein>
<keyword evidence="3" id="KW-0472">Membrane</keyword>
<keyword evidence="2" id="KW-0677">Repeat</keyword>
<dbReference type="PANTHER" id="PTHR46093:SF18">
    <property type="entry name" value="FIBRONECTIN TYPE-III DOMAIN-CONTAINING PROTEIN"/>
    <property type="match status" value="1"/>
</dbReference>